<dbReference type="PANTHER" id="PTHR47861">
    <property type="entry name" value="FKBP-TYPE PEPTIDYL-PROLYL CIS-TRANS ISOMERASE SLYD"/>
    <property type="match status" value="1"/>
</dbReference>
<evidence type="ECO:0000313" key="12">
    <source>
        <dbReference type="EMBL" id="MBP1851501.1"/>
    </source>
</evidence>
<proteinExistence type="inferred from homology"/>
<dbReference type="SUPFAM" id="SSF54534">
    <property type="entry name" value="FKBP-like"/>
    <property type="match status" value="1"/>
</dbReference>
<dbReference type="InterPro" id="IPR046357">
    <property type="entry name" value="PPIase_dom_sf"/>
</dbReference>
<dbReference type="GO" id="GO:0003755">
    <property type="term" value="F:peptidyl-prolyl cis-trans isomerase activity"/>
    <property type="evidence" value="ECO:0007669"/>
    <property type="project" value="UniProtKB-EC"/>
</dbReference>
<evidence type="ECO:0000256" key="10">
    <source>
        <dbReference type="RuleBase" id="RU003915"/>
    </source>
</evidence>
<dbReference type="EC" id="5.2.1.8" evidence="10"/>
<comment type="subcellular location">
    <subcellularLocation>
        <location evidence="2">Cytoplasm</location>
    </subcellularLocation>
</comment>
<evidence type="ECO:0000259" key="11">
    <source>
        <dbReference type="PROSITE" id="PS50059"/>
    </source>
</evidence>
<comment type="function">
    <text evidence="8">Also involved in hydrogenase metallocenter assembly, probably by participating in the nickel insertion step. This function in hydrogenase biosynthesis requires chaperone activity and the presence of the metal-binding domain, but not PPIase activity.</text>
</comment>
<comment type="similarity">
    <text evidence="3 10">Belongs to the FKBP-type PPIase family.</text>
</comment>
<dbReference type="Proteomes" id="UP000759443">
    <property type="component" value="Unassembled WGS sequence"/>
</dbReference>
<evidence type="ECO:0000256" key="4">
    <source>
        <dbReference type="ARBA" id="ARBA00022490"/>
    </source>
</evidence>
<dbReference type="Gene3D" id="3.10.50.40">
    <property type="match status" value="1"/>
</dbReference>
<keyword evidence="13" id="KW-1185">Reference proteome</keyword>
<sequence length="145" mass="15688">MTQAKTGDTVRIHYIGTLKDGSQFDSSVGRDPLQFQLGAGQIIPGLDREIDGMNLGDKQRVEVPAGEAYGPHDPQKVQQVPRNVIPENIELQPGMQLQAQTQNGVPLTVVVTEIQPESVTLDGNHPLAGQDLVFDVELIEIVQAA</sequence>
<comment type="catalytic activity">
    <reaction evidence="1 9 10">
        <text>[protein]-peptidylproline (omega=180) = [protein]-peptidylproline (omega=0)</text>
        <dbReference type="Rhea" id="RHEA:16237"/>
        <dbReference type="Rhea" id="RHEA-COMP:10747"/>
        <dbReference type="Rhea" id="RHEA-COMP:10748"/>
        <dbReference type="ChEBI" id="CHEBI:83833"/>
        <dbReference type="ChEBI" id="CHEBI:83834"/>
        <dbReference type="EC" id="5.2.1.8"/>
    </reaction>
</comment>
<dbReference type="PROSITE" id="PS50059">
    <property type="entry name" value="FKBP_PPIASE"/>
    <property type="match status" value="1"/>
</dbReference>
<dbReference type="InterPro" id="IPR001179">
    <property type="entry name" value="PPIase_FKBP_dom"/>
</dbReference>
<accession>A0ABS4E0P1</accession>
<organism evidence="12 13">
    <name type="scientific">Rhizobium halophytocola</name>
    <dbReference type="NCBI Taxonomy" id="735519"/>
    <lineage>
        <taxon>Bacteria</taxon>
        <taxon>Pseudomonadati</taxon>
        <taxon>Pseudomonadota</taxon>
        <taxon>Alphaproteobacteria</taxon>
        <taxon>Hyphomicrobiales</taxon>
        <taxon>Rhizobiaceae</taxon>
        <taxon>Rhizobium/Agrobacterium group</taxon>
        <taxon>Rhizobium</taxon>
    </lineage>
</organism>
<protein>
    <recommendedName>
        <fullName evidence="10">Peptidyl-prolyl cis-trans isomerase</fullName>
        <ecNumber evidence="10">5.2.1.8</ecNumber>
    </recommendedName>
</protein>
<gene>
    <name evidence="12" type="ORF">J2Z17_002946</name>
</gene>
<keyword evidence="5 9" id="KW-0697">Rotamase</keyword>
<dbReference type="RefSeq" id="WP_209946275.1">
    <property type="nucleotide sequence ID" value="NZ_JAGGJU010000007.1"/>
</dbReference>
<evidence type="ECO:0000256" key="9">
    <source>
        <dbReference type="PROSITE-ProRule" id="PRU00277"/>
    </source>
</evidence>
<dbReference type="EMBL" id="JAGGJU010000007">
    <property type="protein sequence ID" value="MBP1851501.1"/>
    <property type="molecule type" value="Genomic_DNA"/>
</dbReference>
<feature type="domain" description="PPIase FKBP-type" evidence="11">
    <location>
        <begin position="7"/>
        <end position="101"/>
    </location>
</feature>
<dbReference type="PANTHER" id="PTHR47861:SF3">
    <property type="entry name" value="FKBP-TYPE PEPTIDYL-PROLYL CIS-TRANS ISOMERASE SLYD"/>
    <property type="match status" value="1"/>
</dbReference>
<keyword evidence="7 9" id="KW-0413">Isomerase</keyword>
<evidence type="ECO:0000256" key="1">
    <source>
        <dbReference type="ARBA" id="ARBA00000971"/>
    </source>
</evidence>
<dbReference type="Pfam" id="PF00254">
    <property type="entry name" value="FKBP_C"/>
    <property type="match status" value="1"/>
</dbReference>
<evidence type="ECO:0000256" key="5">
    <source>
        <dbReference type="ARBA" id="ARBA00023110"/>
    </source>
</evidence>
<evidence type="ECO:0000256" key="2">
    <source>
        <dbReference type="ARBA" id="ARBA00004496"/>
    </source>
</evidence>
<keyword evidence="4" id="KW-0963">Cytoplasm</keyword>
<evidence type="ECO:0000313" key="13">
    <source>
        <dbReference type="Proteomes" id="UP000759443"/>
    </source>
</evidence>
<evidence type="ECO:0000256" key="3">
    <source>
        <dbReference type="ARBA" id="ARBA00006577"/>
    </source>
</evidence>
<comment type="caution">
    <text evidence="12">The sequence shown here is derived from an EMBL/GenBank/DDBJ whole genome shotgun (WGS) entry which is preliminary data.</text>
</comment>
<evidence type="ECO:0000256" key="7">
    <source>
        <dbReference type="ARBA" id="ARBA00023235"/>
    </source>
</evidence>
<name>A0ABS4E0P1_9HYPH</name>
<evidence type="ECO:0000256" key="8">
    <source>
        <dbReference type="ARBA" id="ARBA00037071"/>
    </source>
</evidence>
<reference evidence="12 13" key="1">
    <citation type="submission" date="2021-03" db="EMBL/GenBank/DDBJ databases">
        <title>Genomic Encyclopedia of Type Strains, Phase IV (KMG-IV): sequencing the most valuable type-strain genomes for metagenomic binning, comparative biology and taxonomic classification.</title>
        <authorList>
            <person name="Goeker M."/>
        </authorList>
    </citation>
    <scope>NUCLEOTIDE SEQUENCE [LARGE SCALE GENOMIC DNA]</scope>
    <source>
        <strain evidence="12 13">DSM 21600</strain>
    </source>
</reference>
<keyword evidence="6" id="KW-0143">Chaperone</keyword>
<evidence type="ECO:0000256" key="6">
    <source>
        <dbReference type="ARBA" id="ARBA00023186"/>
    </source>
</evidence>